<dbReference type="InterPro" id="IPR056791">
    <property type="entry name" value="Znf_Mcm10_C"/>
</dbReference>
<evidence type="ECO:0000256" key="3">
    <source>
        <dbReference type="ARBA" id="ARBA00017770"/>
    </source>
</evidence>
<dbReference type="GO" id="GO:0008270">
    <property type="term" value="F:zinc ion binding"/>
    <property type="evidence" value="ECO:0007669"/>
    <property type="project" value="UniProtKB-KW"/>
</dbReference>
<proteinExistence type="inferred from homology"/>
<evidence type="ECO:0000259" key="10">
    <source>
        <dbReference type="SMART" id="SM01280"/>
    </source>
</evidence>
<protein>
    <recommendedName>
        <fullName evidence="3">Protein MCM10 homolog</fullName>
    </recommendedName>
</protein>
<dbReference type="Gene3D" id="2.40.50.140">
    <property type="entry name" value="Nucleic acid-binding proteins"/>
    <property type="match status" value="1"/>
</dbReference>
<keyword evidence="7" id="KW-0862">Zinc</keyword>
<evidence type="ECO:0000256" key="2">
    <source>
        <dbReference type="ARBA" id="ARBA00009679"/>
    </source>
</evidence>
<evidence type="ECO:0000256" key="7">
    <source>
        <dbReference type="ARBA" id="ARBA00022833"/>
    </source>
</evidence>
<evidence type="ECO:0000256" key="8">
    <source>
        <dbReference type="ARBA" id="ARBA00023242"/>
    </source>
</evidence>
<dbReference type="FunFam" id="2.40.50.140:FF:000174">
    <property type="entry name" value="DNA replication licensing factor mcm10"/>
    <property type="match status" value="1"/>
</dbReference>
<dbReference type="GO" id="GO:0043596">
    <property type="term" value="C:nuclear replication fork"/>
    <property type="evidence" value="ECO:0007669"/>
    <property type="project" value="TreeGrafter"/>
</dbReference>
<dbReference type="SMART" id="SM01280">
    <property type="entry name" value="Mcm10"/>
    <property type="match status" value="1"/>
</dbReference>
<dbReference type="EMBL" id="JAZDUA010000201">
    <property type="protein sequence ID" value="KAK7864511.1"/>
    <property type="molecule type" value="Genomic_DNA"/>
</dbReference>
<dbReference type="GO" id="GO:0006270">
    <property type="term" value="P:DNA replication initiation"/>
    <property type="evidence" value="ECO:0007669"/>
    <property type="project" value="InterPro"/>
</dbReference>
<evidence type="ECO:0000256" key="1">
    <source>
        <dbReference type="ARBA" id="ARBA00004123"/>
    </source>
</evidence>
<evidence type="ECO:0000256" key="4">
    <source>
        <dbReference type="ARBA" id="ARBA00022705"/>
    </source>
</evidence>
<dbReference type="Proteomes" id="UP001378592">
    <property type="component" value="Unassembled WGS sequence"/>
</dbReference>
<comment type="similarity">
    <text evidence="2">Belongs to the MCM10 family.</text>
</comment>
<dbReference type="GO" id="GO:0003688">
    <property type="term" value="F:DNA replication origin binding"/>
    <property type="evidence" value="ECO:0007669"/>
    <property type="project" value="TreeGrafter"/>
</dbReference>
<name>A0AAN9Z4S6_9ORTH</name>
<comment type="subcellular location">
    <subcellularLocation>
        <location evidence="1">Nucleus</location>
    </subcellularLocation>
</comment>
<dbReference type="Pfam" id="PF09329">
    <property type="entry name" value="zf-primase"/>
    <property type="match status" value="1"/>
</dbReference>
<dbReference type="InterPro" id="IPR055065">
    <property type="entry name" value="OB_MCM10"/>
</dbReference>
<accession>A0AAN9Z4S6</accession>
<evidence type="ECO:0000313" key="11">
    <source>
        <dbReference type="EMBL" id="KAK7864511.1"/>
    </source>
</evidence>
<dbReference type="InterPro" id="IPR015408">
    <property type="entry name" value="Znf_Mcm10/DnaG"/>
</dbReference>
<keyword evidence="8" id="KW-0539">Nucleus</keyword>
<sequence length="683" mass="77182">MTDVKEDNGDECELDLLEALLDDPEPGETKENFIQLQGAETDIKSKDLFGDTDSSDDEDNRNFENQKYNDCGRNIRKIIKSNEVSGKLSLFLGETKSRSTDTTWKSKFQVESMKTPNKTVQQKLDVYSDPVFGIRMINPLITSRQLQEKMMGRTAVTMANIKRHIANGGTESDWVIAGIVVQKSPIRTSQKGSQYCVWKISDLKGDLKTVSVFFFRNSHKNLWKTAIGTVVGILNPRVMEDSKDSDEATISVDNAQKVMILGVSKDYGICKAKKKNGEPCSAFVNISKCSFCIYHVQQEYKKCSRRSELQSTGLGNGLTALRNKVLGKNEVFYGGQSFMATPIPATVNRKQCAKDKQKLDSLFQSKLCFSEGQDVPSNPNLKAMLREKQQQKSFSQKMRDRDVLNSLQKGRVMDKPEIHESALQSTENTKCALKSHPKLSASAEVDLSLPVNKFLVSKAKVTAMQWVKKNGKFDKADPNEVRKKESSKRPHNENYPQDRATKILKLHNQAQDKEKDVQSTKPAFSSKFMELLAVKSKHTNLVDGQDASAQEEYFNLLEKKEKMEEKMLTTYKVPCKAVKCLKCKYTAFSASDLCKNERHPLKVMDSFKRFFRCKSCNNRTVTLELIPLLTCKQCGGSQWERAPMMKERKVNNLHIQPLSIRGGEEKFIGSLQSEGNLNLLVPE</sequence>
<dbReference type="Pfam" id="PF09332">
    <property type="entry name" value="Mcm10"/>
    <property type="match status" value="1"/>
</dbReference>
<evidence type="ECO:0000256" key="9">
    <source>
        <dbReference type="SAM" id="MobiDB-lite"/>
    </source>
</evidence>
<dbReference type="InterPro" id="IPR015411">
    <property type="entry name" value="Rep_factor_Mcm10_C"/>
</dbReference>
<keyword evidence="5" id="KW-0479">Metal-binding</keyword>
<dbReference type="Pfam" id="PF24863">
    <property type="entry name" value="zf-CCCH_Mcm10"/>
    <property type="match status" value="1"/>
</dbReference>
<feature type="region of interest" description="Disordered" evidence="9">
    <location>
        <begin position="44"/>
        <end position="66"/>
    </location>
</feature>
<evidence type="ECO:0000313" key="12">
    <source>
        <dbReference type="Proteomes" id="UP001378592"/>
    </source>
</evidence>
<dbReference type="GO" id="GO:0003697">
    <property type="term" value="F:single-stranded DNA binding"/>
    <property type="evidence" value="ECO:0007669"/>
    <property type="project" value="InterPro"/>
</dbReference>
<keyword evidence="4" id="KW-0235">DNA replication</keyword>
<feature type="domain" description="Replication factor Mcm10 C-terminal" evidence="10">
    <location>
        <begin position="339"/>
        <end position="670"/>
    </location>
</feature>
<dbReference type="PANTHER" id="PTHR13454">
    <property type="entry name" value="PROTEIN MCM10 HOMOLOG"/>
    <property type="match status" value="1"/>
</dbReference>
<gene>
    <name evidence="11" type="ORF">R5R35_003122</name>
</gene>
<evidence type="ECO:0000256" key="5">
    <source>
        <dbReference type="ARBA" id="ARBA00022723"/>
    </source>
</evidence>
<dbReference type="Pfam" id="PF22379">
    <property type="entry name" value="OB_MCM10"/>
    <property type="match status" value="1"/>
</dbReference>
<dbReference type="InterPro" id="IPR012340">
    <property type="entry name" value="NA-bd_OB-fold"/>
</dbReference>
<dbReference type="InterPro" id="IPR040184">
    <property type="entry name" value="Mcm10"/>
</dbReference>
<evidence type="ECO:0000256" key="6">
    <source>
        <dbReference type="ARBA" id="ARBA00022771"/>
    </source>
</evidence>
<keyword evidence="12" id="KW-1185">Reference proteome</keyword>
<reference evidence="11 12" key="1">
    <citation type="submission" date="2024-03" db="EMBL/GenBank/DDBJ databases">
        <title>The genome assembly and annotation of the cricket Gryllus longicercus Weissman &amp; Gray.</title>
        <authorList>
            <person name="Szrajer S."/>
            <person name="Gray D."/>
            <person name="Ylla G."/>
        </authorList>
    </citation>
    <scope>NUCLEOTIDE SEQUENCE [LARGE SCALE GENOMIC DNA]</scope>
    <source>
        <strain evidence="11">DAG 2021-001</strain>
        <tissue evidence="11">Whole body minus gut</tissue>
    </source>
</reference>
<feature type="compositionally biased region" description="Basic and acidic residues" evidence="9">
    <location>
        <begin position="474"/>
        <end position="492"/>
    </location>
</feature>
<keyword evidence="6" id="KW-0863">Zinc-finger</keyword>
<comment type="caution">
    <text evidence="11">The sequence shown here is derived from an EMBL/GenBank/DDBJ whole genome shotgun (WGS) entry which is preliminary data.</text>
</comment>
<organism evidence="11 12">
    <name type="scientific">Gryllus longicercus</name>
    <dbReference type="NCBI Taxonomy" id="2509291"/>
    <lineage>
        <taxon>Eukaryota</taxon>
        <taxon>Metazoa</taxon>
        <taxon>Ecdysozoa</taxon>
        <taxon>Arthropoda</taxon>
        <taxon>Hexapoda</taxon>
        <taxon>Insecta</taxon>
        <taxon>Pterygota</taxon>
        <taxon>Neoptera</taxon>
        <taxon>Polyneoptera</taxon>
        <taxon>Orthoptera</taxon>
        <taxon>Ensifera</taxon>
        <taxon>Gryllidea</taxon>
        <taxon>Grylloidea</taxon>
        <taxon>Gryllidae</taxon>
        <taxon>Gryllinae</taxon>
        <taxon>Gryllus</taxon>
    </lineage>
</organism>
<dbReference type="AlphaFoldDB" id="A0AAN9Z4S6"/>
<dbReference type="PANTHER" id="PTHR13454:SF11">
    <property type="entry name" value="PROTEIN MCM10 HOMOLOG"/>
    <property type="match status" value="1"/>
</dbReference>
<feature type="region of interest" description="Disordered" evidence="9">
    <location>
        <begin position="474"/>
        <end position="498"/>
    </location>
</feature>